<dbReference type="EMBL" id="JBDYKN010000005">
    <property type="protein sequence ID" value="MEP7729347.1"/>
    <property type="molecule type" value="Genomic_DNA"/>
</dbReference>
<dbReference type="PANTHER" id="PTHR22916:SF3">
    <property type="entry name" value="UDP-GLCNAC:BETAGAL BETA-1,3-N-ACETYLGLUCOSAMINYLTRANSFERASE-LIKE PROTEIN 1"/>
    <property type="match status" value="1"/>
</dbReference>
<gene>
    <name evidence="2" type="ORF">ABKW32_07840</name>
</gene>
<name>A0ABV0KYS0_9GAMM</name>
<protein>
    <submittedName>
        <fullName evidence="2">Glycosyltransferase family 2 protein</fullName>
    </submittedName>
</protein>
<evidence type="ECO:0000313" key="2">
    <source>
        <dbReference type="EMBL" id="MEP7729347.1"/>
    </source>
</evidence>
<evidence type="ECO:0000313" key="3">
    <source>
        <dbReference type="Proteomes" id="UP001471651"/>
    </source>
</evidence>
<evidence type="ECO:0000259" key="1">
    <source>
        <dbReference type="Pfam" id="PF00535"/>
    </source>
</evidence>
<dbReference type="Proteomes" id="UP001471651">
    <property type="component" value="Unassembled WGS sequence"/>
</dbReference>
<dbReference type="RefSeq" id="WP_348576694.1">
    <property type="nucleotide sequence ID" value="NZ_JBDYKN010000005.1"/>
</dbReference>
<comment type="caution">
    <text evidence="2">The sequence shown here is derived from an EMBL/GenBank/DDBJ whole genome shotgun (WGS) entry which is preliminary data.</text>
</comment>
<accession>A0ABV0KYS0</accession>
<keyword evidence="3" id="KW-1185">Reference proteome</keyword>
<dbReference type="Gene3D" id="3.90.550.10">
    <property type="entry name" value="Spore Coat Polysaccharide Biosynthesis Protein SpsA, Chain A"/>
    <property type="match status" value="1"/>
</dbReference>
<dbReference type="Pfam" id="PF00535">
    <property type="entry name" value="Glycos_transf_2"/>
    <property type="match status" value="1"/>
</dbReference>
<dbReference type="SUPFAM" id="SSF53448">
    <property type="entry name" value="Nucleotide-diphospho-sugar transferases"/>
    <property type="match status" value="1"/>
</dbReference>
<reference evidence="2 3" key="1">
    <citation type="submission" date="2024-05" db="EMBL/GenBank/DDBJ databases">
        <authorList>
            <person name="Busch G.E."/>
            <person name="Sharma I."/>
        </authorList>
    </citation>
    <scope>NUCLEOTIDE SEQUENCE [LARGE SCALE GENOMIC DNA]</scope>
    <source>
        <strain evidence="2 3">23GB23</strain>
    </source>
</reference>
<dbReference type="InterPro" id="IPR001173">
    <property type="entry name" value="Glyco_trans_2-like"/>
</dbReference>
<dbReference type="InterPro" id="IPR029044">
    <property type="entry name" value="Nucleotide-diphossugar_trans"/>
</dbReference>
<dbReference type="CDD" id="cd04196">
    <property type="entry name" value="GT_2_like_d"/>
    <property type="match status" value="1"/>
</dbReference>
<organism evidence="2 3">
    <name type="scientific">Marinomonas primoryensis</name>
    <dbReference type="NCBI Taxonomy" id="178399"/>
    <lineage>
        <taxon>Bacteria</taxon>
        <taxon>Pseudomonadati</taxon>
        <taxon>Pseudomonadota</taxon>
        <taxon>Gammaproteobacteria</taxon>
        <taxon>Oceanospirillales</taxon>
        <taxon>Oceanospirillaceae</taxon>
        <taxon>Marinomonas</taxon>
    </lineage>
</organism>
<sequence length="277" mass="31857">MIQILLATYNGEKYLANLLDSLVAQTYQYWELLIHDDGSVDKTFDVLLSYQERYSDRIKILDDGIVMGNARDNFAHLLTISTADYVMFCDQDDVWLPEKIEKTFHKMQELEHCHGSLPILVHTDLMVVDESLVCIASSMFDYQGLNKSTKGLLQVLAKNSVTGCTMMVNRQAILVSTPILPSAIMHDWWMAANVVKVGGVVEFVDEALIHYRQHSVNSVGAKKQSFIGFFGIVFRHIFDRKMRNRTWLQAKSIDPTLNYFIFYREKFSITLKNLIKK</sequence>
<proteinExistence type="predicted"/>
<feature type="domain" description="Glycosyltransferase 2-like" evidence="1">
    <location>
        <begin position="4"/>
        <end position="112"/>
    </location>
</feature>
<dbReference type="PANTHER" id="PTHR22916">
    <property type="entry name" value="GLYCOSYLTRANSFERASE"/>
    <property type="match status" value="1"/>
</dbReference>